<dbReference type="EMBL" id="HAED01017796">
    <property type="protein sequence ID" value="SBR04241.1"/>
    <property type="molecule type" value="Transcribed_RNA"/>
</dbReference>
<feature type="region of interest" description="Disordered" evidence="1">
    <location>
        <begin position="27"/>
        <end position="82"/>
    </location>
</feature>
<sequence>AAAGGPEGCLPGKVEGHGAVEQCVVHQPDATNHQPDATWEDTSRVDQRSAKTSGSSDSSDPAPSHGRSRRGRVWKTEDGSCQ</sequence>
<dbReference type="AlphaFoldDB" id="A0A1A8J409"/>
<evidence type="ECO:0000313" key="2">
    <source>
        <dbReference type="EMBL" id="SBR04241.1"/>
    </source>
</evidence>
<feature type="non-terminal residue" evidence="2">
    <location>
        <position position="82"/>
    </location>
</feature>
<gene>
    <name evidence="2" type="primary">Nfu_g_1_025041</name>
</gene>
<proteinExistence type="predicted"/>
<reference evidence="2" key="2">
    <citation type="submission" date="2016-06" db="EMBL/GenBank/DDBJ databases">
        <title>The genome of a short-lived fish provides insights into sex chromosome evolution and the genetic control of aging.</title>
        <authorList>
            <person name="Reichwald K."/>
            <person name="Felder M."/>
            <person name="Petzold A."/>
            <person name="Koch P."/>
            <person name="Groth M."/>
            <person name="Platzer M."/>
        </authorList>
    </citation>
    <scope>NUCLEOTIDE SEQUENCE</scope>
    <source>
        <tissue evidence="2">Brain</tissue>
    </source>
</reference>
<feature type="non-terminal residue" evidence="2">
    <location>
        <position position="1"/>
    </location>
</feature>
<protein>
    <submittedName>
        <fullName evidence="2">Uncharacterized protein</fullName>
    </submittedName>
</protein>
<feature type="compositionally biased region" description="Low complexity" evidence="1">
    <location>
        <begin position="50"/>
        <end position="64"/>
    </location>
</feature>
<name>A0A1A8J409_NOTKU</name>
<accession>A0A1A8J409</accession>
<reference evidence="2" key="1">
    <citation type="submission" date="2016-05" db="EMBL/GenBank/DDBJ databases">
        <authorList>
            <person name="Lavstsen T."/>
            <person name="Jespersen J.S."/>
        </authorList>
    </citation>
    <scope>NUCLEOTIDE SEQUENCE</scope>
    <source>
        <tissue evidence="2">Brain</tissue>
    </source>
</reference>
<organism evidence="2">
    <name type="scientific">Nothobranchius kuhntae</name>
    <name type="common">Beira killifish</name>
    <dbReference type="NCBI Taxonomy" id="321403"/>
    <lineage>
        <taxon>Eukaryota</taxon>
        <taxon>Metazoa</taxon>
        <taxon>Chordata</taxon>
        <taxon>Craniata</taxon>
        <taxon>Vertebrata</taxon>
        <taxon>Euteleostomi</taxon>
        <taxon>Actinopterygii</taxon>
        <taxon>Neopterygii</taxon>
        <taxon>Teleostei</taxon>
        <taxon>Neoteleostei</taxon>
        <taxon>Acanthomorphata</taxon>
        <taxon>Ovalentaria</taxon>
        <taxon>Atherinomorphae</taxon>
        <taxon>Cyprinodontiformes</taxon>
        <taxon>Nothobranchiidae</taxon>
        <taxon>Nothobranchius</taxon>
    </lineage>
</organism>
<evidence type="ECO:0000256" key="1">
    <source>
        <dbReference type="SAM" id="MobiDB-lite"/>
    </source>
</evidence>